<comment type="catalytic activity">
    <reaction evidence="7">
        <text>[glutamine synthetase]-O(4)-(5'-adenylyl)-L-tyrosine + phosphate = [glutamine synthetase]-L-tyrosine + ADP</text>
        <dbReference type="Rhea" id="RHEA:43716"/>
        <dbReference type="Rhea" id="RHEA-COMP:10660"/>
        <dbReference type="Rhea" id="RHEA-COMP:10661"/>
        <dbReference type="ChEBI" id="CHEBI:43474"/>
        <dbReference type="ChEBI" id="CHEBI:46858"/>
        <dbReference type="ChEBI" id="CHEBI:83624"/>
        <dbReference type="ChEBI" id="CHEBI:456216"/>
        <dbReference type="EC" id="2.7.7.89"/>
    </reaction>
</comment>
<dbReference type="NCBIfam" id="NF010707">
    <property type="entry name" value="PRK14109.1"/>
    <property type="match status" value="1"/>
</dbReference>
<keyword evidence="3 7" id="KW-0547">Nucleotide-binding</keyword>
<keyword evidence="4 7" id="KW-0067">ATP-binding</keyword>
<protein>
    <recommendedName>
        <fullName evidence="7">Bifunctional glutamine synthetase adenylyltransferase/adenylyl-removing enzyme</fullName>
    </recommendedName>
    <alternativeName>
        <fullName evidence="7">ATP:glutamine synthetase adenylyltransferase</fullName>
    </alternativeName>
    <alternativeName>
        <fullName evidence="7">ATase</fullName>
    </alternativeName>
    <domain>
        <recommendedName>
            <fullName evidence="7">Glutamine synthetase adenylyl-L-tyrosine phosphorylase</fullName>
            <ecNumber evidence="7">2.7.7.89</ecNumber>
        </recommendedName>
        <alternativeName>
            <fullName evidence="7">Adenylyl removase</fullName>
            <shortName evidence="7">AR</shortName>
            <shortName evidence="7">AT-N</shortName>
        </alternativeName>
    </domain>
    <domain>
        <recommendedName>
            <fullName evidence="7">Glutamine synthetase adenylyl transferase</fullName>
            <ecNumber evidence="7">2.7.7.42</ecNumber>
        </recommendedName>
        <alternativeName>
            <fullName evidence="7">Adenylyl transferase</fullName>
            <shortName evidence="7">AT</shortName>
            <shortName evidence="7">AT-C</shortName>
        </alternativeName>
    </domain>
</protein>
<evidence type="ECO:0000256" key="5">
    <source>
        <dbReference type="ARBA" id="ARBA00022842"/>
    </source>
</evidence>
<dbReference type="Proteomes" id="UP001602322">
    <property type="component" value="Unassembled WGS sequence"/>
</dbReference>
<reference evidence="10 11" key="1">
    <citation type="submission" date="2024-10" db="EMBL/GenBank/DDBJ databases">
        <title>The Natural Products Discovery Center: Release of the First 8490 Sequenced Strains for Exploring Actinobacteria Biosynthetic Diversity.</title>
        <authorList>
            <person name="Kalkreuter E."/>
            <person name="Kautsar S.A."/>
            <person name="Yang D."/>
            <person name="Bader C.D."/>
            <person name="Teijaro C.N."/>
            <person name="Fluegel L."/>
            <person name="Davis C.M."/>
            <person name="Simpson J.R."/>
            <person name="Lauterbach L."/>
            <person name="Steele A.D."/>
            <person name="Gui C."/>
            <person name="Meng S."/>
            <person name="Li G."/>
            <person name="Viehrig K."/>
            <person name="Ye F."/>
            <person name="Su P."/>
            <person name="Kiefer A.F."/>
            <person name="Nichols A."/>
            <person name="Cepeda A.J."/>
            <person name="Yan W."/>
            <person name="Fan B."/>
            <person name="Jiang Y."/>
            <person name="Adhikari A."/>
            <person name="Zheng C.-J."/>
            <person name="Schuster L."/>
            <person name="Cowan T.M."/>
            <person name="Smanski M.J."/>
            <person name="Chevrette M.G."/>
            <person name="De Carvalho L.P.S."/>
            <person name="Shen B."/>
        </authorList>
    </citation>
    <scope>NUCLEOTIDE SEQUENCE [LARGE SCALE GENOMIC DNA]</scope>
    <source>
        <strain evidence="10 11">NPDC012540</strain>
    </source>
</reference>
<feature type="domain" description="Glutamate-ammonia ligase adenylyltransferase repeated" evidence="8">
    <location>
        <begin position="582"/>
        <end position="827"/>
    </location>
</feature>
<dbReference type="CDD" id="cd05401">
    <property type="entry name" value="NT_GlnE_GlnD_like"/>
    <property type="match status" value="2"/>
</dbReference>
<name>A0ABW6X2P7_9ACTN</name>
<keyword evidence="6 7" id="KW-0511">Multifunctional enzyme</keyword>
<feature type="domain" description="PII-uridylyltransferase/Glutamine-synthetase adenylyltransferase" evidence="9">
    <location>
        <begin position="868"/>
        <end position="990"/>
    </location>
</feature>
<comment type="cofactor">
    <cofactor evidence="7">
        <name>Mg(2+)</name>
        <dbReference type="ChEBI" id="CHEBI:18420"/>
    </cofactor>
</comment>
<accession>A0ABW6X2P7</accession>
<evidence type="ECO:0000256" key="6">
    <source>
        <dbReference type="ARBA" id="ARBA00023268"/>
    </source>
</evidence>
<dbReference type="InterPro" id="IPR043519">
    <property type="entry name" value="NT_sf"/>
</dbReference>
<evidence type="ECO:0000313" key="10">
    <source>
        <dbReference type="EMBL" id="MFF5896286.1"/>
    </source>
</evidence>
<proteinExistence type="inferred from homology"/>
<dbReference type="EC" id="2.7.7.42" evidence="7"/>
<feature type="region of interest" description="Adenylyl removase" evidence="7">
    <location>
        <begin position="1"/>
        <end position="481"/>
    </location>
</feature>
<dbReference type="RefSeq" id="WP_387900495.1">
    <property type="nucleotide sequence ID" value="NZ_JBIBEG010000002.1"/>
</dbReference>
<dbReference type="EC" id="2.7.7.89" evidence="7"/>
<feature type="domain" description="Glutamate-ammonia ligase adenylyltransferase repeated" evidence="8">
    <location>
        <begin position="135"/>
        <end position="313"/>
    </location>
</feature>
<keyword evidence="2 7" id="KW-0548">Nucleotidyltransferase</keyword>
<keyword evidence="11" id="KW-1185">Reference proteome</keyword>
<evidence type="ECO:0000256" key="4">
    <source>
        <dbReference type="ARBA" id="ARBA00022840"/>
    </source>
</evidence>
<evidence type="ECO:0000256" key="1">
    <source>
        <dbReference type="ARBA" id="ARBA00022679"/>
    </source>
</evidence>
<feature type="domain" description="PII-uridylyltransferase/Glutamine-synthetase adenylyltransferase" evidence="9">
    <location>
        <begin position="351"/>
        <end position="477"/>
    </location>
</feature>
<dbReference type="SUPFAM" id="SSF81593">
    <property type="entry name" value="Nucleotidyltransferase substrate binding subunit/domain"/>
    <property type="match status" value="2"/>
</dbReference>
<dbReference type="EMBL" id="JBIBEG010000002">
    <property type="protein sequence ID" value="MFF5896286.1"/>
    <property type="molecule type" value="Genomic_DNA"/>
</dbReference>
<evidence type="ECO:0000259" key="8">
    <source>
        <dbReference type="Pfam" id="PF03710"/>
    </source>
</evidence>
<dbReference type="GO" id="GO:0008882">
    <property type="term" value="F:[glutamate-ammonia-ligase] adenylyltransferase activity"/>
    <property type="evidence" value="ECO:0007669"/>
    <property type="project" value="UniProtKB-EC"/>
</dbReference>
<evidence type="ECO:0000313" key="11">
    <source>
        <dbReference type="Proteomes" id="UP001602322"/>
    </source>
</evidence>
<sequence>MTTVPGRRSSTFTRLLRHGFTDPSAAERLLDLPELSSVRADPVLFDALGATADPDLALHSLVRLVEAEEPGERQVLLDTLVTAKPLRDRLLGALGASEALGDHLARHPRDWQVLVTYEATDLHPGVPEFETMLGDAVDPDALRVAYRRSLLSIAARDVCGTTDVAQVAAELADLATATLRAALAIARAAAPADAAQCRLAVIAMGKCGGHELNYVSDVDVIFVGEPVPGAEESGAVQAATRLAAHMMRICSDTTVEGTIWPVDANLRPEGRNGPLVRTLSSHLAYYQRWAKTWEFQALLKARPVAGDPELGAEYVAAVSPLVWQAAERENFVGDVQKMRRRVVDNIPVDRVDRELKLGPGGLRDVEFAVQLLQLVHGRSDSTLHSGSTLEALRALADGGYVGRADAAQLDEAYRFLRAMEHRIQLYRLRRTHLVPEDEADLRRLGRSLGLRTDPVAELNRAWRRHASVVRRLHEKLFYRPLLDAVAQLAPGESRLSPKAAVVRLEALGYADPAAALRHLEALSSGVSRKAAIQRTLLPVLLGWFADSADPDAGLLGFRQVSDALGKTPWYLRLLRDEGAAAENLARVLSAGRLAPDLLMRAPEAVAILGDPEGLTPRGRDHLEQEVLAAVGRAPGAEAAVAVARGVRRRELFRTTAADIIGSYGTEDSPAETDPGALVDRVGSAVSDLNAAALSGALRAAVRDRWGDTLPTRFAVIGMGRFGGHELGYGSDADVLFVHEPREGVGDEEAARAANTVITEMRRLLELPTADPPLLIDADLRPEGKTGPLVRTLKSYEAYYRRWSLVWESQALLRAMPVAGDPELGRSFIELIDPLRYPMEGLGDDAVREIRRLKARMESERMPRGADPTLHTKLGRGGLSDVEWTVQLMQMQHGWVEPGLRTTRTREALAAACAAGLIPAEEAQTLDDAWVLASRVRNAVMLVRGRPGDTFPSNPRELTAVGRYLGYEPGHVGDMLDDYRRITRRARAVVEERFYGAAG</sequence>
<comment type="function">
    <text evidence="7">Involved in the regulation of glutamine synthetase GlnA, a key enzyme in the process to assimilate ammonia. When cellular nitrogen levels are high, the C-terminal adenylyl transferase (AT) inactivates GlnA by covalent transfer of an adenylyl group from ATP to specific tyrosine residue of GlnA, thus reducing its activity. Conversely, when nitrogen levels are low, the N-terminal adenylyl removase (AR) activates GlnA by removing the adenylyl group by phosphorolysis, increasing its activity. The regulatory region of GlnE binds the signal transduction protein PII (GlnB) which indicates the nitrogen status of the cell.</text>
</comment>
<comment type="similarity">
    <text evidence="7">Belongs to the GlnE family.</text>
</comment>
<dbReference type="Gene3D" id="1.20.120.330">
    <property type="entry name" value="Nucleotidyltransferases domain 2"/>
    <property type="match status" value="2"/>
</dbReference>
<dbReference type="GO" id="GO:0047388">
    <property type="term" value="F:[glutamine synthetase]-adenylyl-L-tyrosine phosphorylase activity"/>
    <property type="evidence" value="ECO:0007669"/>
    <property type="project" value="UniProtKB-EC"/>
</dbReference>
<dbReference type="Pfam" id="PF08335">
    <property type="entry name" value="GlnD_UR_UTase"/>
    <property type="match status" value="2"/>
</dbReference>
<evidence type="ECO:0000256" key="7">
    <source>
        <dbReference type="HAMAP-Rule" id="MF_00802"/>
    </source>
</evidence>
<dbReference type="InterPro" id="IPR005190">
    <property type="entry name" value="GlnE_rpt_dom"/>
</dbReference>
<keyword evidence="5 7" id="KW-0460">Magnesium</keyword>
<evidence type="ECO:0000259" key="9">
    <source>
        <dbReference type="Pfam" id="PF08335"/>
    </source>
</evidence>
<gene>
    <name evidence="7" type="primary">glnE</name>
    <name evidence="10" type="ORF">ACFY8O_10240</name>
</gene>
<comment type="catalytic activity">
    <reaction evidence="7">
        <text>[glutamine synthetase]-L-tyrosine + ATP = [glutamine synthetase]-O(4)-(5'-adenylyl)-L-tyrosine + diphosphate</text>
        <dbReference type="Rhea" id="RHEA:18589"/>
        <dbReference type="Rhea" id="RHEA-COMP:10660"/>
        <dbReference type="Rhea" id="RHEA-COMP:10661"/>
        <dbReference type="ChEBI" id="CHEBI:30616"/>
        <dbReference type="ChEBI" id="CHEBI:33019"/>
        <dbReference type="ChEBI" id="CHEBI:46858"/>
        <dbReference type="ChEBI" id="CHEBI:83624"/>
        <dbReference type="EC" id="2.7.7.42"/>
    </reaction>
</comment>
<dbReference type="InterPro" id="IPR023057">
    <property type="entry name" value="GlnE"/>
</dbReference>
<evidence type="ECO:0000256" key="2">
    <source>
        <dbReference type="ARBA" id="ARBA00022695"/>
    </source>
</evidence>
<evidence type="ECO:0000256" key="3">
    <source>
        <dbReference type="ARBA" id="ARBA00022741"/>
    </source>
</evidence>
<dbReference type="InterPro" id="IPR013546">
    <property type="entry name" value="PII_UdlTrfase/GS_AdlTrfase"/>
</dbReference>
<feature type="region of interest" description="Adenylyl transferase" evidence="7">
    <location>
        <begin position="489"/>
        <end position="998"/>
    </location>
</feature>
<organism evidence="10 11">
    <name type="scientific">Streptomyces argenteolus</name>
    <dbReference type="NCBI Taxonomy" id="67274"/>
    <lineage>
        <taxon>Bacteria</taxon>
        <taxon>Bacillati</taxon>
        <taxon>Actinomycetota</taxon>
        <taxon>Actinomycetes</taxon>
        <taxon>Kitasatosporales</taxon>
        <taxon>Streptomycetaceae</taxon>
        <taxon>Streptomyces</taxon>
    </lineage>
</organism>
<dbReference type="SUPFAM" id="SSF81301">
    <property type="entry name" value="Nucleotidyltransferase"/>
    <property type="match status" value="2"/>
</dbReference>
<dbReference type="PANTHER" id="PTHR30621">
    <property type="entry name" value="GLUTAMINE SYNTHETASE ADENYLYLTRANSFERASE"/>
    <property type="match status" value="1"/>
</dbReference>
<dbReference type="HAMAP" id="MF_00802">
    <property type="entry name" value="GlnE"/>
    <property type="match status" value="1"/>
</dbReference>
<dbReference type="PANTHER" id="PTHR30621:SF0">
    <property type="entry name" value="BIFUNCTIONAL GLUTAMINE SYNTHETASE ADENYLYLTRANSFERASE_ADENYLYL-REMOVING ENZYME"/>
    <property type="match status" value="1"/>
</dbReference>
<comment type="caution">
    <text evidence="10">The sequence shown here is derived from an EMBL/GenBank/DDBJ whole genome shotgun (WGS) entry which is preliminary data.</text>
</comment>
<keyword evidence="1 7" id="KW-0808">Transferase</keyword>
<dbReference type="Gene3D" id="3.30.460.10">
    <property type="entry name" value="Beta Polymerase, domain 2"/>
    <property type="match status" value="2"/>
</dbReference>
<dbReference type="Pfam" id="PF03710">
    <property type="entry name" value="GlnE"/>
    <property type="match status" value="2"/>
</dbReference>